<comment type="similarity">
    <text evidence="1">Belongs to the 'GDXG' lipolytic enzyme family.</text>
</comment>
<feature type="domain" description="Alpha/beta hydrolase fold-3" evidence="3">
    <location>
        <begin position="80"/>
        <end position="275"/>
    </location>
</feature>
<dbReference type="GO" id="GO:0016787">
    <property type="term" value="F:hydrolase activity"/>
    <property type="evidence" value="ECO:0007669"/>
    <property type="project" value="UniProtKB-KW"/>
</dbReference>
<accession>A0A365XT76</accession>
<keyword evidence="5" id="KW-1185">Reference proteome</keyword>
<protein>
    <recommendedName>
        <fullName evidence="3">Alpha/beta hydrolase fold-3 domain-containing protein</fullName>
    </recommendedName>
</protein>
<dbReference type="Gene3D" id="3.40.50.1820">
    <property type="entry name" value="alpha/beta hydrolase"/>
    <property type="match status" value="1"/>
</dbReference>
<dbReference type="EMBL" id="QFFJ01000002">
    <property type="protein sequence ID" value="RBL89318.1"/>
    <property type="molecule type" value="Genomic_DNA"/>
</dbReference>
<dbReference type="InterPro" id="IPR029058">
    <property type="entry name" value="AB_hydrolase_fold"/>
</dbReference>
<evidence type="ECO:0000313" key="4">
    <source>
        <dbReference type="EMBL" id="RBL89318.1"/>
    </source>
</evidence>
<evidence type="ECO:0000259" key="3">
    <source>
        <dbReference type="Pfam" id="PF07859"/>
    </source>
</evidence>
<dbReference type="AlphaFoldDB" id="A0A365XT76"/>
<dbReference type="InterPro" id="IPR002168">
    <property type="entry name" value="Lipase_GDXG_HIS_AS"/>
</dbReference>
<dbReference type="Pfam" id="PF07859">
    <property type="entry name" value="Abhydrolase_3"/>
    <property type="match status" value="1"/>
</dbReference>
<dbReference type="PANTHER" id="PTHR48081">
    <property type="entry name" value="AB HYDROLASE SUPERFAMILY PROTEIN C4A8.06C"/>
    <property type="match status" value="1"/>
</dbReference>
<evidence type="ECO:0000256" key="1">
    <source>
        <dbReference type="ARBA" id="ARBA00010515"/>
    </source>
</evidence>
<proteinExistence type="inferred from homology"/>
<evidence type="ECO:0000313" key="5">
    <source>
        <dbReference type="Proteomes" id="UP000253410"/>
    </source>
</evidence>
<dbReference type="InterPro" id="IPR050300">
    <property type="entry name" value="GDXG_lipolytic_enzyme"/>
</dbReference>
<gene>
    <name evidence="4" type="ORF">DF182_22615</name>
</gene>
<dbReference type="PANTHER" id="PTHR48081:SF8">
    <property type="entry name" value="ALPHA_BETA HYDROLASE FOLD-3 DOMAIN-CONTAINING PROTEIN-RELATED"/>
    <property type="match status" value="1"/>
</dbReference>
<reference evidence="4 5" key="1">
    <citation type="submission" date="2018-05" db="EMBL/GenBank/DDBJ databases">
        <title>Chitinophaga sp. K3CV102501T nov., isolated from isolated from a monsoon evergreen broad-leaved forest soil.</title>
        <authorList>
            <person name="Lv Y."/>
        </authorList>
    </citation>
    <scope>NUCLEOTIDE SEQUENCE [LARGE SCALE GENOMIC DNA]</scope>
    <source>
        <strain evidence="4 5">GDMCC 1.1325</strain>
    </source>
</reference>
<dbReference type="Proteomes" id="UP000253410">
    <property type="component" value="Unassembled WGS sequence"/>
</dbReference>
<evidence type="ECO:0000256" key="2">
    <source>
        <dbReference type="ARBA" id="ARBA00022801"/>
    </source>
</evidence>
<dbReference type="OrthoDB" id="9815425at2"/>
<dbReference type="InterPro" id="IPR013094">
    <property type="entry name" value="AB_hydrolase_3"/>
</dbReference>
<dbReference type="PROSITE" id="PS01173">
    <property type="entry name" value="LIPASE_GDXG_HIS"/>
    <property type="match status" value="1"/>
</dbReference>
<name>A0A365XT76_9BACT</name>
<organism evidence="4 5">
    <name type="scientific">Chitinophaga flava</name>
    <dbReference type="NCBI Taxonomy" id="2259036"/>
    <lineage>
        <taxon>Bacteria</taxon>
        <taxon>Pseudomonadati</taxon>
        <taxon>Bacteroidota</taxon>
        <taxon>Chitinophagia</taxon>
        <taxon>Chitinophagales</taxon>
        <taxon>Chitinophagaceae</taxon>
        <taxon>Chitinophaga</taxon>
    </lineage>
</organism>
<comment type="caution">
    <text evidence="4">The sequence shown here is derived from an EMBL/GenBank/DDBJ whole genome shotgun (WGS) entry which is preliminary data.</text>
</comment>
<dbReference type="SUPFAM" id="SSF53474">
    <property type="entry name" value="alpha/beta-Hydrolases"/>
    <property type="match status" value="1"/>
</dbReference>
<sequence>MTSIITSLLLKISILHGISQTINHNMDTSLVPQIQETRKFFDQLGNIYPPNETVTITNELIDNVPCYWFTPPTIDSRDIILFLHGGSYALGSFQSHKAMITHFAASLKRKILFVEYALAPEHPFPQGRNDATSVYTAIAAAHPDVNLFLIGDSAGGGILLSSLYDIYNNHVKTPAGIVLISAWLDLSCENESYHTRKDPILTQEEMKKYAGYYGQDRIREADPSQLIFKQLPPVLIMVGTQEVLFDDSFSFYEKASKIQPQTNLMVFENQTHVWMLTDIHSVAAINALENIKIFVEK</sequence>
<keyword evidence="2" id="KW-0378">Hydrolase</keyword>